<dbReference type="EMBL" id="JABEPQ010000003">
    <property type="protein sequence ID" value="NNM47320.1"/>
    <property type="molecule type" value="Genomic_DNA"/>
</dbReference>
<name>A0A849HBR8_9MICO</name>
<gene>
    <name evidence="2" type="ORF">HJG52_15085</name>
</gene>
<comment type="caution">
    <text evidence="2">The sequence shown here is derived from an EMBL/GenBank/DDBJ whole genome shotgun (WGS) entry which is preliminary data.</text>
</comment>
<dbReference type="RefSeq" id="WP_171244431.1">
    <property type="nucleotide sequence ID" value="NZ_JABEPQ010000003.1"/>
</dbReference>
<dbReference type="InterPro" id="IPR008948">
    <property type="entry name" value="L-Aspartase-like"/>
</dbReference>
<keyword evidence="1 2" id="KW-0456">Lyase</keyword>
<dbReference type="SUPFAM" id="SSF48557">
    <property type="entry name" value="L-aspartase-like"/>
    <property type="match status" value="1"/>
</dbReference>
<dbReference type="PANTHER" id="PTHR10362">
    <property type="entry name" value="HISTIDINE AMMONIA-LYASE"/>
    <property type="match status" value="1"/>
</dbReference>
<evidence type="ECO:0000313" key="3">
    <source>
        <dbReference type="Proteomes" id="UP000588586"/>
    </source>
</evidence>
<accession>A0A849HBR8</accession>
<evidence type="ECO:0000256" key="1">
    <source>
        <dbReference type="ARBA" id="ARBA00023239"/>
    </source>
</evidence>
<dbReference type="InterPro" id="IPR024083">
    <property type="entry name" value="Fumarase/histidase_N"/>
</dbReference>
<keyword evidence="3" id="KW-1185">Reference proteome</keyword>
<dbReference type="Pfam" id="PF00221">
    <property type="entry name" value="Lyase_aromatic"/>
    <property type="match status" value="1"/>
</dbReference>
<dbReference type="Gene3D" id="1.20.200.10">
    <property type="entry name" value="Fumarase/aspartase (Central domain)"/>
    <property type="match status" value="1"/>
</dbReference>
<protein>
    <submittedName>
        <fullName evidence="2">Aromatic amino acid lyase</fullName>
    </submittedName>
</protein>
<dbReference type="Gene3D" id="1.10.275.10">
    <property type="entry name" value="Fumarase/aspartase (N-terminal domain)"/>
    <property type="match status" value="1"/>
</dbReference>
<dbReference type="InterPro" id="IPR001106">
    <property type="entry name" value="Aromatic_Lyase"/>
</dbReference>
<organism evidence="2 3">
    <name type="scientific">Knoellia koreensis</name>
    <dbReference type="NCBI Taxonomy" id="2730921"/>
    <lineage>
        <taxon>Bacteria</taxon>
        <taxon>Bacillati</taxon>
        <taxon>Actinomycetota</taxon>
        <taxon>Actinomycetes</taxon>
        <taxon>Micrococcales</taxon>
        <taxon>Intrasporangiaceae</taxon>
        <taxon>Knoellia</taxon>
    </lineage>
</organism>
<evidence type="ECO:0000313" key="2">
    <source>
        <dbReference type="EMBL" id="NNM47320.1"/>
    </source>
</evidence>
<sequence>MSEDPVLLQGSGLDLSALARVATGVSVAVDPTALERVAAHAAAALDVADRREVYGRTTGVGAAREQLTDGADGHGLGLLRSHAAGWGEVYAAPTVRAALAVRVNQLLVGTSGARTDLVTAVAALVNGPDDDLPVVHRLGSLGTGDLTALAEVGLALAGERPRAGGERRTDLAMGADDALPLMSSNAFTVAEAALLADELERLTDAATVACALSFVALQGNPESFSETAEQGMPFAGSRSVASALRSLLFDEGLAPQHIQDFFGLRTWPQVHGAVVDAVAQLRAVVEAMANAGSENPRFGLEDAGVVAHFGGFHAAHLAVAVDATLSALVRSAQAGTSRISHLLTDRDSDLPLFLAGEQAGSSGALVAEYVATSALSIVRECAAAPSSIHSAHVSRGIEDDASFAPQATARLGRALAAYRRLVAVELVCATRAVRLRGRMPRGGLAPAWRVVERLPDDVDDRDLSGDFELAERLCDELCAAPSP</sequence>
<reference evidence="2 3" key="1">
    <citation type="submission" date="2020-04" db="EMBL/GenBank/DDBJ databases">
        <title>Knoellia sp. isolate from air conditioner.</title>
        <authorList>
            <person name="Chea S."/>
            <person name="Kim D.-U."/>
        </authorList>
    </citation>
    <scope>NUCLEOTIDE SEQUENCE [LARGE SCALE GENOMIC DNA]</scope>
    <source>
        <strain evidence="2 3">DB2414S</strain>
    </source>
</reference>
<proteinExistence type="predicted"/>
<dbReference type="GO" id="GO:0016841">
    <property type="term" value="F:ammonia-lyase activity"/>
    <property type="evidence" value="ECO:0007669"/>
    <property type="project" value="UniProtKB-ARBA"/>
</dbReference>
<dbReference type="AlphaFoldDB" id="A0A849HBR8"/>
<dbReference type="Proteomes" id="UP000588586">
    <property type="component" value="Unassembled WGS sequence"/>
</dbReference>